<comment type="caution">
    <text evidence="3">The sequence shown here is derived from an EMBL/GenBank/DDBJ whole genome shotgun (WGS) entry which is preliminary data.</text>
</comment>
<reference evidence="4" key="1">
    <citation type="journal article" date="2019" name="Int. J. Syst. Evol. Microbiol.">
        <title>The Global Catalogue of Microorganisms (GCM) 10K type strain sequencing project: providing services to taxonomists for standard genome sequencing and annotation.</title>
        <authorList>
            <consortium name="The Broad Institute Genomics Platform"/>
            <consortium name="The Broad Institute Genome Sequencing Center for Infectious Disease"/>
            <person name="Wu L."/>
            <person name="Ma J."/>
        </authorList>
    </citation>
    <scope>NUCLEOTIDE SEQUENCE [LARGE SCALE GENOMIC DNA]</scope>
    <source>
        <strain evidence="4">JCM 3369</strain>
    </source>
</reference>
<dbReference type="Pfam" id="PF08379">
    <property type="entry name" value="Bact_transglu_N"/>
    <property type="match status" value="1"/>
</dbReference>
<dbReference type="Proteomes" id="UP001595955">
    <property type="component" value="Unassembled WGS sequence"/>
</dbReference>
<dbReference type="Pfam" id="PF01841">
    <property type="entry name" value="Transglut_core"/>
    <property type="match status" value="1"/>
</dbReference>
<sequence>MTPGQRRYRVVHRATSTYPEPVTSSYGRALLLPRDGAGQNVHHSVLHVVPGAADRAEHLDVAGNRATYFHITAPHTVLEVRAESVVSVTRRPLQVERVPQLAWERVAAAVRTMRATGQGPHGEGAAAMLGVVDASLPSAQADPGGGGVLAYALPSFPPGLPLVTVLADLAARLRSDASAPTPPGALALPGLPALPALPAGRGVGAPELAHLMCACLRAMGLAARYVSGYRRPSSGDERTGGQGPRGAPGAAGAAGADATHAWTAVWLPGAGWLHIDPAHEQFADDGYVVLAWGRDARDVSPLRGVVFTPGEGSTLTIDVTLEPVSDASEGTGAPRAGEHR</sequence>
<accession>A0ABV9D7C4</accession>
<dbReference type="SMART" id="SM00460">
    <property type="entry name" value="TGc"/>
    <property type="match status" value="1"/>
</dbReference>
<evidence type="ECO:0000313" key="4">
    <source>
        <dbReference type="Proteomes" id="UP001595955"/>
    </source>
</evidence>
<dbReference type="InterPro" id="IPR002931">
    <property type="entry name" value="Transglutaminase-like"/>
</dbReference>
<gene>
    <name evidence="3" type="ORF">ACFO3F_05190</name>
</gene>
<evidence type="ECO:0000259" key="2">
    <source>
        <dbReference type="SMART" id="SM00460"/>
    </source>
</evidence>
<dbReference type="PANTHER" id="PTHR33490:SF7">
    <property type="entry name" value="BLR2979 PROTEIN"/>
    <property type="match status" value="1"/>
</dbReference>
<organism evidence="3 4">
    <name type="scientific">Georgenia faecalis</name>
    <dbReference type="NCBI Taxonomy" id="2483799"/>
    <lineage>
        <taxon>Bacteria</taxon>
        <taxon>Bacillati</taxon>
        <taxon>Actinomycetota</taxon>
        <taxon>Actinomycetes</taxon>
        <taxon>Micrococcales</taxon>
        <taxon>Bogoriellaceae</taxon>
        <taxon>Georgenia</taxon>
    </lineage>
</organism>
<dbReference type="Gene3D" id="3.10.620.30">
    <property type="match status" value="1"/>
</dbReference>
<dbReference type="InterPro" id="IPR038765">
    <property type="entry name" value="Papain-like_cys_pep_sf"/>
</dbReference>
<evidence type="ECO:0000256" key="1">
    <source>
        <dbReference type="SAM" id="MobiDB-lite"/>
    </source>
</evidence>
<name>A0ABV9D7C4_9MICO</name>
<evidence type="ECO:0000313" key="3">
    <source>
        <dbReference type="EMBL" id="MFC4554635.1"/>
    </source>
</evidence>
<dbReference type="PANTHER" id="PTHR33490">
    <property type="entry name" value="BLR5614 PROTEIN-RELATED"/>
    <property type="match status" value="1"/>
</dbReference>
<dbReference type="InterPro" id="IPR013589">
    <property type="entry name" value="Bac_transglu_N"/>
</dbReference>
<proteinExistence type="predicted"/>
<dbReference type="EMBL" id="JBHSGF010000003">
    <property type="protein sequence ID" value="MFC4554635.1"/>
    <property type="molecule type" value="Genomic_DNA"/>
</dbReference>
<feature type="region of interest" description="Disordered" evidence="1">
    <location>
        <begin position="231"/>
        <end position="254"/>
    </location>
</feature>
<dbReference type="SUPFAM" id="SSF54001">
    <property type="entry name" value="Cysteine proteinases"/>
    <property type="match status" value="1"/>
</dbReference>
<keyword evidence="4" id="KW-1185">Reference proteome</keyword>
<feature type="domain" description="Transglutaminase-like" evidence="2">
    <location>
        <begin position="196"/>
        <end position="279"/>
    </location>
</feature>
<dbReference type="RefSeq" id="WP_122825204.1">
    <property type="nucleotide sequence ID" value="NZ_CP033325.1"/>
</dbReference>
<protein>
    <submittedName>
        <fullName evidence="3">Transglutaminase N-terminal domain-containing protein</fullName>
    </submittedName>
</protein>